<dbReference type="InterPro" id="IPR013926">
    <property type="entry name" value="CGI121/TPRKB"/>
</dbReference>
<dbReference type="SUPFAM" id="SSF143870">
    <property type="entry name" value="PF0523-like"/>
    <property type="match status" value="1"/>
</dbReference>
<dbReference type="Gene3D" id="3.30.2380.10">
    <property type="entry name" value="CGI121/TPRKB"/>
    <property type="match status" value="1"/>
</dbReference>
<sequence length="184" mass="21423">MSKGKRVELYIEGETVVVTLVLFKNVTNGKTLLDITDERNPYDCAEDGVRLFFLLMNSQLVFNENHILHSIYRGIYNFKTKKKITKNVMLEIFFFMSPHENMTECLTQYKVKSDTKSLIYVGINVSDEEVRTFTSLVEGEEADLEEISTLRDDEKIGHIFKCTDMQNLERYIYHNVASKKVNLN</sequence>
<evidence type="ECO:0000256" key="2">
    <source>
        <dbReference type="ARBA" id="ARBA00005546"/>
    </source>
</evidence>
<evidence type="ECO:0008006" key="10">
    <source>
        <dbReference type="Google" id="ProtNLM"/>
    </source>
</evidence>
<evidence type="ECO:0000256" key="3">
    <source>
        <dbReference type="ARBA" id="ARBA00022694"/>
    </source>
</evidence>
<comment type="similarity">
    <text evidence="2 5">Belongs to the CGI121/TPRKB family.</text>
</comment>
<evidence type="ECO:0000313" key="7">
    <source>
        <dbReference type="EMBL" id="SBT36819.1"/>
    </source>
</evidence>
<proteinExistence type="inferred from homology"/>
<comment type="subcellular location">
    <subcellularLocation>
        <location evidence="1">Nucleus</location>
    </subcellularLocation>
</comment>
<dbReference type="Pfam" id="PF08617">
    <property type="entry name" value="CGI-121"/>
    <property type="match status" value="1"/>
</dbReference>
<dbReference type="PANTHER" id="PTHR15840:SF10">
    <property type="entry name" value="EKC_KEOPS COMPLEX SUBUNIT TPRKB"/>
    <property type="match status" value="1"/>
</dbReference>
<keyword evidence="4 5" id="KW-0539">Nucleus</keyword>
<evidence type="ECO:0000256" key="5">
    <source>
        <dbReference type="RuleBase" id="RU004398"/>
    </source>
</evidence>
<dbReference type="GO" id="GO:0005634">
    <property type="term" value="C:nucleus"/>
    <property type="evidence" value="ECO:0007669"/>
    <property type="project" value="UniProtKB-SubCell"/>
</dbReference>
<dbReference type="PANTHER" id="PTHR15840">
    <property type="entry name" value="CGI-121 FAMILY MEMBER"/>
    <property type="match status" value="1"/>
</dbReference>
<dbReference type="Proteomes" id="UP000078550">
    <property type="component" value="Unassembled WGS sequence"/>
</dbReference>
<protein>
    <recommendedName>
        <fullName evidence="10">EKC/KEOPS complex subunit CGI121</fullName>
    </recommendedName>
</protein>
<keyword evidence="9" id="KW-1185">Reference proteome</keyword>
<accession>A0A1A8YZ03</accession>
<evidence type="ECO:0000313" key="9">
    <source>
        <dbReference type="Proteomes" id="UP000078555"/>
    </source>
</evidence>
<dbReference type="EMBL" id="FLRE01000126">
    <property type="protein sequence ID" value="SBT36819.1"/>
    <property type="molecule type" value="Genomic_DNA"/>
</dbReference>
<evidence type="ECO:0000313" key="6">
    <source>
        <dbReference type="EMBL" id="SBT36445.1"/>
    </source>
</evidence>
<dbReference type="GO" id="GO:0000408">
    <property type="term" value="C:EKC/KEOPS complex"/>
    <property type="evidence" value="ECO:0007669"/>
    <property type="project" value="TreeGrafter"/>
</dbReference>
<evidence type="ECO:0000256" key="1">
    <source>
        <dbReference type="ARBA" id="ARBA00004123"/>
    </source>
</evidence>
<name>A0A1A8YZ03_PLAOA</name>
<evidence type="ECO:0000313" key="8">
    <source>
        <dbReference type="Proteomes" id="UP000078550"/>
    </source>
</evidence>
<dbReference type="GO" id="GO:0002949">
    <property type="term" value="P:tRNA threonylcarbamoyladenosine modification"/>
    <property type="evidence" value="ECO:0007669"/>
    <property type="project" value="TreeGrafter"/>
</dbReference>
<dbReference type="AlphaFoldDB" id="A0A1A8YZ03"/>
<evidence type="ECO:0000256" key="4">
    <source>
        <dbReference type="ARBA" id="ARBA00023242"/>
    </source>
</evidence>
<dbReference type="EMBL" id="FLRD01000096">
    <property type="protein sequence ID" value="SBT36445.1"/>
    <property type="molecule type" value="Genomic_DNA"/>
</dbReference>
<gene>
    <name evidence="6" type="ORF">POVWA1_032450</name>
    <name evidence="7" type="ORF">POVWA2_032060</name>
</gene>
<dbReference type="GO" id="GO:0005829">
    <property type="term" value="C:cytosol"/>
    <property type="evidence" value="ECO:0007669"/>
    <property type="project" value="TreeGrafter"/>
</dbReference>
<organism evidence="7 8">
    <name type="scientific">Plasmodium ovale wallikeri</name>
    <dbReference type="NCBI Taxonomy" id="864142"/>
    <lineage>
        <taxon>Eukaryota</taxon>
        <taxon>Sar</taxon>
        <taxon>Alveolata</taxon>
        <taxon>Apicomplexa</taxon>
        <taxon>Aconoidasida</taxon>
        <taxon>Haemosporida</taxon>
        <taxon>Plasmodiidae</taxon>
        <taxon>Plasmodium</taxon>
        <taxon>Plasmodium (Plasmodium)</taxon>
    </lineage>
</organism>
<dbReference type="InterPro" id="IPR036504">
    <property type="entry name" value="CGI121/TPRKB_sf"/>
</dbReference>
<reference evidence="8 9" key="1">
    <citation type="submission" date="2016-05" db="EMBL/GenBank/DDBJ databases">
        <authorList>
            <person name="Naeem Raeece"/>
        </authorList>
    </citation>
    <scope>NUCLEOTIDE SEQUENCE [LARGE SCALE GENOMIC DNA]</scope>
</reference>
<keyword evidence="3" id="KW-0819">tRNA processing</keyword>
<dbReference type="Proteomes" id="UP000078555">
    <property type="component" value="Unassembled WGS sequence"/>
</dbReference>
<reference evidence="7" key="2">
    <citation type="submission" date="2016-05" db="EMBL/GenBank/DDBJ databases">
        <authorList>
            <person name="Lavstsen T."/>
            <person name="Jespersen J.S."/>
        </authorList>
    </citation>
    <scope>NUCLEOTIDE SEQUENCE [LARGE SCALE GENOMIC DNA]</scope>
</reference>